<comment type="function">
    <text evidence="10">Inner membrane component of the type II secretion system required for the energy-dependent secretion of extracellular factors such as proteases and toxins from the periplasm.</text>
</comment>
<gene>
    <name evidence="13" type="ORF">I6M88_06305</name>
</gene>
<evidence type="ECO:0000256" key="5">
    <source>
        <dbReference type="ARBA" id="ARBA00022519"/>
    </source>
</evidence>
<evidence type="ECO:0000256" key="9">
    <source>
        <dbReference type="ARBA" id="ARBA00023136"/>
    </source>
</evidence>
<evidence type="ECO:0000256" key="6">
    <source>
        <dbReference type="ARBA" id="ARBA00022692"/>
    </source>
</evidence>
<keyword evidence="14" id="KW-1185">Reference proteome</keyword>
<comment type="similarity">
    <text evidence="2 10">Belongs to the GSP L family.</text>
</comment>
<dbReference type="EMBL" id="JADWND010000002">
    <property type="protein sequence ID" value="MBJ8380590.1"/>
    <property type="molecule type" value="Genomic_DNA"/>
</dbReference>
<dbReference type="RefSeq" id="WP_200033951.1">
    <property type="nucleotide sequence ID" value="NZ_JADWND010000002.1"/>
</dbReference>
<evidence type="ECO:0000313" key="13">
    <source>
        <dbReference type="EMBL" id="MBJ8380590.1"/>
    </source>
</evidence>
<keyword evidence="3 10" id="KW-0813">Transport</keyword>
<dbReference type="Gene3D" id="3.30.1360.100">
    <property type="entry name" value="General secretion pathway protein M, EpsM"/>
    <property type="match status" value="1"/>
</dbReference>
<keyword evidence="5" id="KW-0997">Cell inner membrane</keyword>
<evidence type="ECO:0000256" key="2">
    <source>
        <dbReference type="ARBA" id="ARBA00005318"/>
    </source>
</evidence>
<dbReference type="Gene3D" id="3.30.420.380">
    <property type="match status" value="1"/>
</dbReference>
<name>A0ABS0ZP50_9ENTR</name>
<dbReference type="InterPro" id="IPR043129">
    <property type="entry name" value="ATPase_NBD"/>
</dbReference>
<feature type="domain" description="GspL cytoplasmic actin-ATPase-like" evidence="11">
    <location>
        <begin position="5"/>
        <end position="222"/>
    </location>
</feature>
<evidence type="ECO:0000256" key="4">
    <source>
        <dbReference type="ARBA" id="ARBA00022475"/>
    </source>
</evidence>
<organism evidence="13 14">
    <name type="scientific">Citrobacter sedlakii</name>
    <dbReference type="NCBI Taxonomy" id="67826"/>
    <lineage>
        <taxon>Bacteria</taxon>
        <taxon>Pseudomonadati</taxon>
        <taxon>Pseudomonadota</taxon>
        <taxon>Gammaproteobacteria</taxon>
        <taxon>Enterobacterales</taxon>
        <taxon>Enterobacteriaceae</taxon>
        <taxon>Citrobacter</taxon>
        <taxon>Citrobacter freundii complex</taxon>
    </lineage>
</organism>
<evidence type="ECO:0000256" key="1">
    <source>
        <dbReference type="ARBA" id="ARBA00004377"/>
    </source>
</evidence>
<evidence type="ECO:0000256" key="7">
    <source>
        <dbReference type="ARBA" id="ARBA00022927"/>
    </source>
</evidence>
<keyword evidence="7 10" id="KW-0653">Protein transport</keyword>
<keyword evidence="6" id="KW-0812">Transmembrane</keyword>
<reference evidence="13 14" key="1">
    <citation type="submission" date="2020-11" db="EMBL/GenBank/DDBJ databases">
        <title>Enhanced detection system for hospital associated transmission using whole genome sequencing surveillance.</title>
        <authorList>
            <person name="Harrison L.H."/>
            <person name="Van Tyne D."/>
            <person name="Marsh J.W."/>
            <person name="Griffith M.P."/>
            <person name="Snyder D.J."/>
            <person name="Cooper V.S."/>
            <person name="Mustapha M."/>
        </authorList>
    </citation>
    <scope>NUCLEOTIDE SEQUENCE [LARGE SCALE GENOMIC DNA]</scope>
    <source>
        <strain evidence="13 14">CB00117</strain>
    </source>
</reference>
<evidence type="ECO:0000313" key="14">
    <source>
        <dbReference type="Proteomes" id="UP000746649"/>
    </source>
</evidence>
<keyword evidence="9" id="KW-0472">Membrane</keyword>
<evidence type="ECO:0000259" key="12">
    <source>
        <dbReference type="Pfam" id="PF12693"/>
    </source>
</evidence>
<accession>A0ABS0ZP50</accession>
<evidence type="ECO:0000256" key="8">
    <source>
        <dbReference type="ARBA" id="ARBA00022989"/>
    </source>
</evidence>
<dbReference type="InterPro" id="IPR007812">
    <property type="entry name" value="T2SS_protein-GspL"/>
</dbReference>
<evidence type="ECO:0000256" key="10">
    <source>
        <dbReference type="PIRNR" id="PIRNR015761"/>
    </source>
</evidence>
<dbReference type="Pfam" id="PF05134">
    <property type="entry name" value="T2SSL"/>
    <property type="match status" value="1"/>
</dbReference>
<dbReference type="Pfam" id="PF12693">
    <property type="entry name" value="GspL_C"/>
    <property type="match status" value="1"/>
</dbReference>
<evidence type="ECO:0000259" key="11">
    <source>
        <dbReference type="Pfam" id="PF05134"/>
    </source>
</evidence>
<dbReference type="PIRSF" id="PIRSF015761">
    <property type="entry name" value="Protein_L"/>
    <property type="match status" value="1"/>
</dbReference>
<dbReference type="SUPFAM" id="SSF53067">
    <property type="entry name" value="Actin-like ATPase domain"/>
    <property type="match status" value="1"/>
</dbReference>
<proteinExistence type="inferred from homology"/>
<protein>
    <recommendedName>
        <fullName evidence="10">Type II secretion system protein L</fullName>
        <shortName evidence="10">T2SS protein L</shortName>
    </recommendedName>
</protein>
<dbReference type="Proteomes" id="UP000746649">
    <property type="component" value="Unassembled WGS sequence"/>
</dbReference>
<keyword evidence="8" id="KW-1133">Transmembrane helix</keyword>
<comment type="subcellular location">
    <subcellularLocation>
        <location evidence="1">Cell inner membrane</location>
        <topology evidence="1">Single-pass membrane protein</topology>
    </subcellularLocation>
</comment>
<dbReference type="InterPro" id="IPR025691">
    <property type="entry name" value="GspL_pp_dom"/>
</dbReference>
<comment type="caution">
    <text evidence="13">The sequence shown here is derived from an EMBL/GenBank/DDBJ whole genome shotgun (WGS) entry which is preliminary data.</text>
</comment>
<evidence type="ECO:0000256" key="3">
    <source>
        <dbReference type="ARBA" id="ARBA00022448"/>
    </source>
</evidence>
<dbReference type="Gene3D" id="3.30.420.370">
    <property type="match status" value="1"/>
</dbReference>
<keyword evidence="4" id="KW-1003">Cell membrane</keyword>
<dbReference type="InterPro" id="IPR024230">
    <property type="entry name" value="GspL_cyto_dom"/>
</dbReference>
<sequence>MKQVLFIRPDANEDGKIAWCISGQQQVNVLDNRAALSTLADSPLATRVCLLLPASELVFRQFTLPKKGLSIQSAPFSWLAEETLIGDVDTLHWTVLRKKGREVDAVAIDAERLRFWLSLCEKAGLKVIQVLPDAILLPVSEGGATLVSCGDSWWLRAAPFSACEADAALMPFLTRDLDGDICCYGDVPSGVVITEQRAWQHPLTLIQPQWKTCRANMLHGPFLASGTHGFRHGKAMLAAAVALSVGLMIGPRIAMAWMLVQQENQAQEEIVQVAQHYFPSLRQQTNIKYHFGQNLKKQPKGVFLQLDALAQIKKNVPAVELSQLEYNEAQNQLTLSLSSPDPQAIQSFVNQASGSFDFTLQPVSTQAPFTAIVTGKYK</sequence>
<feature type="domain" description="GspL periplasmic" evidence="12">
    <location>
        <begin position="236"/>
        <end position="366"/>
    </location>
</feature>
<dbReference type="CDD" id="cd24017">
    <property type="entry name" value="ASKHA_T2SSL_N"/>
    <property type="match status" value="1"/>
</dbReference>
<dbReference type="NCBIfam" id="TIGR01709">
    <property type="entry name" value="typeII_sec_gspL"/>
    <property type="match status" value="1"/>
</dbReference>